<reference evidence="3 4" key="1">
    <citation type="submission" date="2016-06" db="EMBL/GenBank/DDBJ databases">
        <title>Microsymbionts genomes from the relict species Vavilovia formosa.</title>
        <authorList>
            <person name="Chirak E."/>
            <person name="Kimeklis A."/>
            <person name="Andronov E."/>
        </authorList>
    </citation>
    <scope>NUCLEOTIDE SEQUENCE [LARGE SCALE GENOMIC DNA]</scope>
    <source>
        <strain evidence="3 4">Vaf10</strain>
    </source>
</reference>
<keyword evidence="2" id="KW-0812">Transmembrane</keyword>
<protein>
    <submittedName>
        <fullName evidence="3">Uncharacterized protein</fullName>
    </submittedName>
</protein>
<dbReference type="Proteomes" id="UP000092691">
    <property type="component" value="Chromosome"/>
</dbReference>
<dbReference type="RefSeq" id="WP_065280475.1">
    <property type="nucleotide sequence ID" value="NZ_CP016286.1"/>
</dbReference>
<keyword evidence="2" id="KW-0472">Membrane</keyword>
<sequence length="200" mass="21496">MGWGAAEWGAIASAAAAIATAAAGYMALVAANRTIKATKEAASENAALLRNQIEVQRQELAEIKSAAIEADRRQKLLAAYSIFRLTGEVHAVVSFATNNHQGENPIIPHFSDNLIRRVEASYPLQSYLNRENHIGFQLLDAVVHGETLNNKEQALYIINRLNALRQALTPAIVGLPKGDGSRIYGSDGITPLVATPDADI</sequence>
<dbReference type="AlphaFoldDB" id="A0A1B1C8X1"/>
<evidence type="ECO:0000313" key="3">
    <source>
        <dbReference type="EMBL" id="ANP86197.1"/>
    </source>
</evidence>
<name>A0A1B1C8X1_RHILE</name>
<keyword evidence="2" id="KW-1133">Transmembrane helix</keyword>
<organism evidence="3 4">
    <name type="scientific">Rhizobium leguminosarum</name>
    <dbReference type="NCBI Taxonomy" id="384"/>
    <lineage>
        <taxon>Bacteria</taxon>
        <taxon>Pseudomonadati</taxon>
        <taxon>Pseudomonadota</taxon>
        <taxon>Alphaproteobacteria</taxon>
        <taxon>Hyphomicrobiales</taxon>
        <taxon>Rhizobiaceae</taxon>
        <taxon>Rhizobium/Agrobacterium group</taxon>
        <taxon>Rhizobium</taxon>
    </lineage>
</organism>
<keyword evidence="1" id="KW-0175">Coiled coil</keyword>
<feature type="coiled-coil region" evidence="1">
    <location>
        <begin position="39"/>
        <end position="73"/>
    </location>
</feature>
<gene>
    <name evidence="3" type="ORF">BA011_10955</name>
</gene>
<proteinExistence type="predicted"/>
<evidence type="ECO:0000256" key="1">
    <source>
        <dbReference type="SAM" id="Coils"/>
    </source>
</evidence>
<accession>A0A1B1C8X1</accession>
<evidence type="ECO:0000256" key="2">
    <source>
        <dbReference type="SAM" id="Phobius"/>
    </source>
</evidence>
<dbReference type="EMBL" id="CP016286">
    <property type="protein sequence ID" value="ANP86197.1"/>
    <property type="molecule type" value="Genomic_DNA"/>
</dbReference>
<evidence type="ECO:0000313" key="4">
    <source>
        <dbReference type="Proteomes" id="UP000092691"/>
    </source>
</evidence>
<feature type="transmembrane region" description="Helical" evidence="2">
    <location>
        <begin position="6"/>
        <end position="29"/>
    </location>
</feature>